<evidence type="ECO:0000313" key="9">
    <source>
        <dbReference type="EMBL" id="MBM7704852.1"/>
    </source>
</evidence>
<keyword evidence="2" id="KW-0813">Transport</keyword>
<dbReference type="InterPro" id="IPR020846">
    <property type="entry name" value="MFS_dom"/>
</dbReference>
<dbReference type="Gene3D" id="1.20.1250.20">
    <property type="entry name" value="MFS general substrate transporter like domains"/>
    <property type="match status" value="2"/>
</dbReference>
<reference evidence="9 10" key="1">
    <citation type="submission" date="2021-01" db="EMBL/GenBank/DDBJ databases">
        <title>Genomic Encyclopedia of Type Strains, Phase IV (KMG-IV): sequencing the most valuable type-strain genomes for metagenomic binning, comparative biology and taxonomic classification.</title>
        <authorList>
            <person name="Goeker M."/>
        </authorList>
    </citation>
    <scope>NUCLEOTIDE SEQUENCE [LARGE SCALE GENOMIC DNA]</scope>
    <source>
        <strain evidence="9 10">DSM 104297</strain>
    </source>
</reference>
<dbReference type="InterPro" id="IPR050171">
    <property type="entry name" value="MFS_Transporters"/>
</dbReference>
<evidence type="ECO:0000256" key="6">
    <source>
        <dbReference type="ARBA" id="ARBA00023136"/>
    </source>
</evidence>
<comment type="caution">
    <text evidence="9">The sequence shown here is derived from an EMBL/GenBank/DDBJ whole genome shotgun (WGS) entry which is preliminary data.</text>
</comment>
<dbReference type="PANTHER" id="PTHR23517:SF10">
    <property type="entry name" value="MAJOR FACILITATOR SUPERFAMILY (MFS) PROFILE DOMAIN-CONTAINING PROTEIN"/>
    <property type="match status" value="1"/>
</dbReference>
<keyword evidence="6 7" id="KW-0472">Membrane</keyword>
<dbReference type="Pfam" id="PF07690">
    <property type="entry name" value="MFS_1"/>
    <property type="match status" value="1"/>
</dbReference>
<dbReference type="RefSeq" id="WP_205188849.1">
    <property type="nucleotide sequence ID" value="NZ_JAFBFC010000009.1"/>
</dbReference>
<evidence type="ECO:0000259" key="8">
    <source>
        <dbReference type="PROSITE" id="PS50850"/>
    </source>
</evidence>
<keyword evidence="3" id="KW-1003">Cell membrane</keyword>
<feature type="transmembrane region" description="Helical" evidence="7">
    <location>
        <begin position="274"/>
        <end position="307"/>
    </location>
</feature>
<feature type="transmembrane region" description="Helical" evidence="7">
    <location>
        <begin position="71"/>
        <end position="89"/>
    </location>
</feature>
<evidence type="ECO:0000256" key="3">
    <source>
        <dbReference type="ARBA" id="ARBA00022475"/>
    </source>
</evidence>
<dbReference type="InterPro" id="IPR036259">
    <property type="entry name" value="MFS_trans_sf"/>
</dbReference>
<dbReference type="PROSITE" id="PS50850">
    <property type="entry name" value="MFS"/>
    <property type="match status" value="1"/>
</dbReference>
<dbReference type="InterPro" id="IPR011701">
    <property type="entry name" value="MFS"/>
</dbReference>
<evidence type="ECO:0000256" key="4">
    <source>
        <dbReference type="ARBA" id="ARBA00022692"/>
    </source>
</evidence>
<protein>
    <submittedName>
        <fullName evidence="9">MFS family permease</fullName>
    </submittedName>
</protein>
<organism evidence="9 10">
    <name type="scientific">Priestia iocasae</name>
    <dbReference type="NCBI Taxonomy" id="2291674"/>
    <lineage>
        <taxon>Bacteria</taxon>
        <taxon>Bacillati</taxon>
        <taxon>Bacillota</taxon>
        <taxon>Bacilli</taxon>
        <taxon>Bacillales</taxon>
        <taxon>Bacillaceae</taxon>
        <taxon>Priestia</taxon>
    </lineage>
</organism>
<feature type="transmembrane region" description="Helical" evidence="7">
    <location>
        <begin position="129"/>
        <end position="151"/>
    </location>
</feature>
<sequence length="399" mass="43368">MPKALWLLVIGMLINVTGASFLWPLNTIYIHEHLGKSLSVAGFVLMLNAGASVVGNLIGGTLFDKVGGYKSIIVGISITLMALIGLIFFHGWPTYVILLIIVGFGSGMVFPSMYAMAGTVWPEGGRKAFNAMYVAQNAGVAIGAALGGLVASYSFTYIFVANAFMYLIFFIIAFVAYRHITTTHTKQTSVLNEAKPVQDRAKFAALLMLCVGYLLCWMAYVQWQSTIAAHTRNIDISLAQYSMLWTINGVLIVVGQPFILPVVKFFAKTLKVQILIGTVIFILSFGMVSVATTFTHFVLAMVVLTIGEMFVWPAVPTVASQLAPKGKEGFYQGVVNSTATGGRMLGPVIGGLFVDFSTIHTLFYVLMVVLVCSLIPTAIYDKKLKKVYQDEMITKPVST</sequence>
<feature type="transmembrane region" description="Helical" evidence="7">
    <location>
        <begin position="37"/>
        <end position="59"/>
    </location>
</feature>
<dbReference type="Proteomes" id="UP000809829">
    <property type="component" value="Unassembled WGS sequence"/>
</dbReference>
<dbReference type="SUPFAM" id="SSF103473">
    <property type="entry name" value="MFS general substrate transporter"/>
    <property type="match status" value="1"/>
</dbReference>
<gene>
    <name evidence="9" type="ORF">JOC83_003711</name>
</gene>
<keyword evidence="4 7" id="KW-0812">Transmembrane</keyword>
<evidence type="ECO:0000256" key="5">
    <source>
        <dbReference type="ARBA" id="ARBA00022989"/>
    </source>
</evidence>
<dbReference type="PANTHER" id="PTHR23517">
    <property type="entry name" value="RESISTANCE PROTEIN MDTM, PUTATIVE-RELATED-RELATED"/>
    <property type="match status" value="1"/>
</dbReference>
<evidence type="ECO:0000256" key="2">
    <source>
        <dbReference type="ARBA" id="ARBA00022448"/>
    </source>
</evidence>
<feature type="transmembrane region" description="Helical" evidence="7">
    <location>
        <begin position="157"/>
        <end position="177"/>
    </location>
</feature>
<accession>A0ABS2QZK7</accession>
<evidence type="ECO:0000256" key="1">
    <source>
        <dbReference type="ARBA" id="ARBA00004651"/>
    </source>
</evidence>
<feature type="transmembrane region" description="Helical" evidence="7">
    <location>
        <begin position="243"/>
        <end position="267"/>
    </location>
</feature>
<evidence type="ECO:0000256" key="7">
    <source>
        <dbReference type="SAM" id="Phobius"/>
    </source>
</evidence>
<keyword evidence="5 7" id="KW-1133">Transmembrane helix</keyword>
<feature type="transmembrane region" description="Helical" evidence="7">
    <location>
        <begin position="361"/>
        <end position="380"/>
    </location>
</feature>
<keyword evidence="10" id="KW-1185">Reference proteome</keyword>
<evidence type="ECO:0000313" key="10">
    <source>
        <dbReference type="Proteomes" id="UP000809829"/>
    </source>
</evidence>
<name>A0ABS2QZK7_9BACI</name>
<feature type="domain" description="Major facilitator superfamily (MFS) profile" evidence="8">
    <location>
        <begin position="4"/>
        <end position="385"/>
    </location>
</feature>
<dbReference type="CDD" id="cd17329">
    <property type="entry name" value="MFS_MdtH_MDR_like"/>
    <property type="match status" value="1"/>
</dbReference>
<dbReference type="EMBL" id="JAFBFC010000009">
    <property type="protein sequence ID" value="MBM7704852.1"/>
    <property type="molecule type" value="Genomic_DNA"/>
</dbReference>
<feature type="transmembrane region" description="Helical" evidence="7">
    <location>
        <begin position="203"/>
        <end position="223"/>
    </location>
</feature>
<feature type="transmembrane region" description="Helical" evidence="7">
    <location>
        <begin position="95"/>
        <end position="117"/>
    </location>
</feature>
<comment type="subcellular location">
    <subcellularLocation>
        <location evidence="1">Cell membrane</location>
        <topology evidence="1">Multi-pass membrane protein</topology>
    </subcellularLocation>
</comment>
<proteinExistence type="predicted"/>